<dbReference type="PANTHER" id="PTHR43674">
    <property type="entry name" value="NITRILASE C965.09-RELATED"/>
    <property type="match status" value="1"/>
</dbReference>
<dbReference type="STRING" id="1229662.W3XIL7"/>
<keyword evidence="1" id="KW-0378">Hydrolase</keyword>
<dbReference type="RefSeq" id="XP_007830662.1">
    <property type="nucleotide sequence ID" value="XM_007832471.1"/>
</dbReference>
<dbReference type="EMBL" id="KI912110">
    <property type="protein sequence ID" value="ETS85865.1"/>
    <property type="molecule type" value="Genomic_DNA"/>
</dbReference>
<dbReference type="OrthoDB" id="412018at2759"/>
<dbReference type="AlphaFoldDB" id="W3XIL7"/>
<keyword evidence="4" id="KW-1185">Reference proteome</keyword>
<dbReference type="InParanoid" id="W3XIL7"/>
<proteinExistence type="predicted"/>
<dbReference type="HOGENOM" id="CLU_030130_0_0_1"/>
<dbReference type="PROSITE" id="PS50263">
    <property type="entry name" value="CN_HYDROLASE"/>
    <property type="match status" value="1"/>
</dbReference>
<dbReference type="KEGG" id="pfy:PFICI_03890"/>
<dbReference type="SUPFAM" id="SSF56317">
    <property type="entry name" value="Carbon-nitrogen hydrolase"/>
    <property type="match status" value="1"/>
</dbReference>
<sequence>MTNTNQRPKRPLRVAAAQLGPIHLADSRESVLQRMFRLLDQASASRVQVVAFPELAFTTFFPRHLMDHTELEAYFDLDDPQNGGLRQSPGIKPLFDHARDLGIDVYVGYAEKAPTGDGFGYYNSSVYYSARSDRIVQKYRKVHLPGVVEPFKQPGATQQLEKRYFSNGDLGFPAFRAPGLLPNAAKTAAGPGEAIPLEGSGDAIFGMLICNDRRWAEGWRSYGLQGAELVFCGYNTTAYAPQLLGTSEDIDRKTAEEEVLFHHKLSCQGNSYMNACFSVNVAKCGLEDGHSLISGTIIVHPNGHILAEASTKEDELVIANIDLGDCRRGKEKTFAFAKHRRPDQYRMITDYTGVVEPKMLAADGI</sequence>
<evidence type="ECO:0000259" key="2">
    <source>
        <dbReference type="PROSITE" id="PS50263"/>
    </source>
</evidence>
<feature type="domain" description="CN hydrolase" evidence="2">
    <location>
        <begin position="12"/>
        <end position="323"/>
    </location>
</feature>
<dbReference type="PANTHER" id="PTHR43674:SF12">
    <property type="entry name" value="NITRILASE C965.09-RELATED"/>
    <property type="match status" value="1"/>
</dbReference>
<name>W3XIL7_PESFW</name>
<dbReference type="eggNOG" id="KOG0806">
    <property type="taxonomic scope" value="Eukaryota"/>
</dbReference>
<dbReference type="InterPro" id="IPR036526">
    <property type="entry name" value="C-N_Hydrolase_sf"/>
</dbReference>
<evidence type="ECO:0000313" key="4">
    <source>
        <dbReference type="Proteomes" id="UP000030651"/>
    </source>
</evidence>
<dbReference type="GeneID" id="19268903"/>
<dbReference type="Proteomes" id="UP000030651">
    <property type="component" value="Unassembled WGS sequence"/>
</dbReference>
<dbReference type="Pfam" id="PF00795">
    <property type="entry name" value="CN_hydrolase"/>
    <property type="match status" value="1"/>
</dbReference>
<organism evidence="3 4">
    <name type="scientific">Pestalotiopsis fici (strain W106-1 / CGMCC3.15140)</name>
    <dbReference type="NCBI Taxonomy" id="1229662"/>
    <lineage>
        <taxon>Eukaryota</taxon>
        <taxon>Fungi</taxon>
        <taxon>Dikarya</taxon>
        <taxon>Ascomycota</taxon>
        <taxon>Pezizomycotina</taxon>
        <taxon>Sordariomycetes</taxon>
        <taxon>Xylariomycetidae</taxon>
        <taxon>Amphisphaeriales</taxon>
        <taxon>Sporocadaceae</taxon>
        <taxon>Pestalotiopsis</taxon>
    </lineage>
</organism>
<dbReference type="GO" id="GO:0016811">
    <property type="term" value="F:hydrolase activity, acting on carbon-nitrogen (but not peptide) bonds, in linear amides"/>
    <property type="evidence" value="ECO:0007669"/>
    <property type="project" value="TreeGrafter"/>
</dbReference>
<evidence type="ECO:0000313" key="3">
    <source>
        <dbReference type="EMBL" id="ETS85865.1"/>
    </source>
</evidence>
<accession>W3XIL7</accession>
<gene>
    <name evidence="3" type="ORF">PFICI_03890</name>
</gene>
<dbReference type="Gene3D" id="3.60.110.10">
    <property type="entry name" value="Carbon-nitrogen hydrolase"/>
    <property type="match status" value="1"/>
</dbReference>
<dbReference type="InterPro" id="IPR003010">
    <property type="entry name" value="C-N_Hydrolase"/>
</dbReference>
<dbReference type="OMA" id="AYQNGTW"/>
<reference evidence="4" key="1">
    <citation type="journal article" date="2015" name="BMC Genomics">
        <title>Genomic and transcriptomic analysis of the endophytic fungus Pestalotiopsis fici reveals its lifestyle and high potential for synthesis of natural products.</title>
        <authorList>
            <person name="Wang X."/>
            <person name="Zhang X."/>
            <person name="Liu L."/>
            <person name="Xiang M."/>
            <person name="Wang W."/>
            <person name="Sun X."/>
            <person name="Che Y."/>
            <person name="Guo L."/>
            <person name="Liu G."/>
            <person name="Guo L."/>
            <person name="Wang C."/>
            <person name="Yin W.B."/>
            <person name="Stadler M."/>
            <person name="Zhang X."/>
            <person name="Liu X."/>
        </authorList>
    </citation>
    <scope>NUCLEOTIDE SEQUENCE [LARGE SCALE GENOMIC DNA]</scope>
    <source>
        <strain evidence="4">W106-1 / CGMCC3.15140</strain>
    </source>
</reference>
<evidence type="ECO:0000256" key="1">
    <source>
        <dbReference type="ARBA" id="ARBA00022801"/>
    </source>
</evidence>
<protein>
    <recommendedName>
        <fullName evidence="2">CN hydrolase domain-containing protein</fullName>
    </recommendedName>
</protein>
<dbReference type="InterPro" id="IPR050345">
    <property type="entry name" value="Aliph_Amidase/BUP"/>
</dbReference>